<gene>
    <name evidence="1" type="ORF">COV59_05065</name>
</gene>
<dbReference type="EMBL" id="PCWN01000011">
    <property type="protein sequence ID" value="PIR03533.1"/>
    <property type="molecule type" value="Genomic_DNA"/>
</dbReference>
<accession>A0A2H0N3Q5</accession>
<organism evidence="1 2">
    <name type="scientific">Candidatus Magasanikbacteria bacterium CG11_big_fil_rev_8_21_14_0_20_39_34</name>
    <dbReference type="NCBI Taxonomy" id="1974653"/>
    <lineage>
        <taxon>Bacteria</taxon>
        <taxon>Candidatus Magasanikiibacteriota</taxon>
    </lineage>
</organism>
<sequence length="108" mass="12699">MKIEFEGKYRMIPGQLLRRCSYAEFRDPHTQKVSYVKRLRPGMLYPRFHVYIDAFSEGFTLNLHLDQKKESYRGCSMHSGEYDGEQVSLEAKRIQGVILEMKMQTDAS</sequence>
<dbReference type="AlphaFoldDB" id="A0A2H0N3Q5"/>
<proteinExistence type="predicted"/>
<comment type="caution">
    <text evidence="1">The sequence shown here is derived from an EMBL/GenBank/DDBJ whole genome shotgun (WGS) entry which is preliminary data.</text>
</comment>
<reference evidence="1 2" key="1">
    <citation type="submission" date="2017-09" db="EMBL/GenBank/DDBJ databases">
        <title>Depth-based differentiation of microbial function through sediment-hosted aquifers and enrichment of novel symbionts in the deep terrestrial subsurface.</title>
        <authorList>
            <person name="Probst A.J."/>
            <person name="Ladd B."/>
            <person name="Jarett J.K."/>
            <person name="Geller-Mcgrath D.E."/>
            <person name="Sieber C.M."/>
            <person name="Emerson J.B."/>
            <person name="Anantharaman K."/>
            <person name="Thomas B.C."/>
            <person name="Malmstrom R."/>
            <person name="Stieglmeier M."/>
            <person name="Klingl A."/>
            <person name="Woyke T."/>
            <person name="Ryan C.M."/>
            <person name="Banfield J.F."/>
        </authorList>
    </citation>
    <scope>NUCLEOTIDE SEQUENCE [LARGE SCALE GENOMIC DNA]</scope>
    <source>
        <strain evidence="1">CG11_big_fil_rev_8_21_14_0_20_39_34</strain>
    </source>
</reference>
<dbReference type="Proteomes" id="UP000229600">
    <property type="component" value="Unassembled WGS sequence"/>
</dbReference>
<evidence type="ECO:0000313" key="1">
    <source>
        <dbReference type="EMBL" id="PIR03533.1"/>
    </source>
</evidence>
<protein>
    <submittedName>
        <fullName evidence="1">Uncharacterized protein</fullName>
    </submittedName>
</protein>
<name>A0A2H0N3Q5_9BACT</name>
<evidence type="ECO:0000313" key="2">
    <source>
        <dbReference type="Proteomes" id="UP000229600"/>
    </source>
</evidence>